<evidence type="ECO:0000313" key="2">
    <source>
        <dbReference type="Proteomes" id="UP000020492"/>
    </source>
</evidence>
<evidence type="ECO:0000313" key="1">
    <source>
        <dbReference type="EMBL" id="EYB69786.1"/>
    </source>
</evidence>
<dbReference type="EMBL" id="JHAC01000002">
    <property type="protein sequence ID" value="EYB69786.1"/>
    <property type="molecule type" value="Genomic_DNA"/>
</dbReference>
<dbReference type="AlphaFoldDB" id="A0A016QUW7"/>
<dbReference type="Proteomes" id="UP000020492">
    <property type="component" value="Unassembled WGS sequence"/>
</dbReference>
<dbReference type="STRING" id="1476583.DEIPH_ctg002orf0139"/>
<dbReference type="RefSeq" id="WP_235183132.1">
    <property type="nucleotide sequence ID" value="NZ_JHAC01000002.1"/>
</dbReference>
<dbReference type="SMART" id="SM01101">
    <property type="entry name" value="CRISPR_assoc"/>
    <property type="match status" value="1"/>
</dbReference>
<dbReference type="Pfam" id="PF08798">
    <property type="entry name" value="CRISPR_assoc"/>
    <property type="match status" value="1"/>
</dbReference>
<gene>
    <name evidence="1" type="ORF">DEIPH_ctg002orf0139</name>
</gene>
<organism evidence="1 2">
    <name type="scientific">Deinococcus phoenicis</name>
    <dbReference type="NCBI Taxonomy" id="1476583"/>
    <lineage>
        <taxon>Bacteria</taxon>
        <taxon>Thermotogati</taxon>
        <taxon>Deinococcota</taxon>
        <taxon>Deinococci</taxon>
        <taxon>Deinococcales</taxon>
        <taxon>Deinococcaceae</taxon>
        <taxon>Deinococcus</taxon>
    </lineage>
</organism>
<dbReference type="eggNOG" id="ENOG5032RWI">
    <property type="taxonomic scope" value="Bacteria"/>
</dbReference>
<accession>A0A016QUW7</accession>
<protein>
    <submittedName>
        <fullName evidence="1">CRISPR-associated Cse3 family protein</fullName>
    </submittedName>
</protein>
<dbReference type="Gene3D" id="3.30.70.1200">
    <property type="entry name" value="Crispr-associated protein, domain 1"/>
    <property type="match status" value="1"/>
</dbReference>
<keyword evidence="2" id="KW-1185">Reference proteome</keyword>
<reference evidence="1 2" key="1">
    <citation type="submission" date="2014-03" db="EMBL/GenBank/DDBJ databases">
        <title>Draft genome sequence of Deinococcus phoenicis 1P10ME.</title>
        <authorList>
            <person name="Stepanov V.G."/>
            <person name="Vaishampayan P."/>
            <person name="Venkateswaran K."/>
            <person name="Fox G.E."/>
        </authorList>
    </citation>
    <scope>NUCLEOTIDE SEQUENCE [LARGE SCALE GENOMIC DNA]</scope>
    <source>
        <strain evidence="1 2">1P10ME</strain>
    </source>
</reference>
<proteinExistence type="predicted"/>
<comment type="caution">
    <text evidence="1">The sequence shown here is derived from an EMBL/GenBank/DDBJ whole genome shotgun (WGS) entry which is preliminary data.</text>
</comment>
<dbReference type="InterPro" id="IPR010179">
    <property type="entry name" value="CRISPR-assoc_prot_Cse3"/>
</dbReference>
<dbReference type="Gene3D" id="3.30.70.1210">
    <property type="entry name" value="Crispr-associated protein, domain 2"/>
    <property type="match status" value="1"/>
</dbReference>
<dbReference type="SUPFAM" id="SSF117987">
    <property type="entry name" value="CRISPR-associated protein"/>
    <property type="match status" value="2"/>
</dbReference>
<dbReference type="CDD" id="cd09727">
    <property type="entry name" value="Cas6_I-E"/>
    <property type="match status" value="1"/>
</dbReference>
<sequence>MTAPHAAPHTPLHLSRLSLNPASEQAARDRRSPYALHQTLRWAFPGAGVEGEALPAGERILWRLEERALLVQSVTAPDWGALNARFPGYLDHWDVGVLNLAGALRPGRPLRFRLRANVTVRRPTLHEGDAAPKSRRHALRGPHEQLGWLARQGERCGFDLQGADITHSGTLKTRKGGATLTLHTVTFEGVLRVTDPDALTAAVQGGLGHAKALGCGLLSLLPA</sequence>
<name>A0A016QUW7_9DEIO</name>
<dbReference type="NCBIfam" id="TIGR01907">
    <property type="entry name" value="casE_Cse3"/>
    <property type="match status" value="1"/>
</dbReference>
<dbReference type="PATRIC" id="fig|1476583.3.peg.148"/>